<name>A0A5B7FND3_PORTR</name>
<proteinExistence type="predicted"/>
<keyword evidence="3" id="KW-1185">Reference proteome</keyword>
<gene>
    <name evidence="2" type="ORF">E2C01_040465</name>
</gene>
<feature type="compositionally biased region" description="Low complexity" evidence="1">
    <location>
        <begin position="266"/>
        <end position="275"/>
    </location>
</feature>
<evidence type="ECO:0000256" key="1">
    <source>
        <dbReference type="SAM" id="MobiDB-lite"/>
    </source>
</evidence>
<protein>
    <submittedName>
        <fullName evidence="2">Uncharacterized protein</fullName>
    </submittedName>
</protein>
<feature type="region of interest" description="Disordered" evidence="1">
    <location>
        <begin position="1"/>
        <end position="28"/>
    </location>
</feature>
<comment type="caution">
    <text evidence="2">The sequence shown here is derived from an EMBL/GenBank/DDBJ whole genome shotgun (WGS) entry which is preliminary data.</text>
</comment>
<feature type="compositionally biased region" description="Polar residues" evidence="1">
    <location>
        <begin position="162"/>
        <end position="180"/>
    </location>
</feature>
<feature type="compositionally biased region" description="Basic and acidic residues" evidence="1">
    <location>
        <begin position="79"/>
        <end position="88"/>
    </location>
</feature>
<feature type="compositionally biased region" description="Basic and acidic residues" evidence="1">
    <location>
        <begin position="216"/>
        <end position="241"/>
    </location>
</feature>
<reference evidence="2 3" key="1">
    <citation type="submission" date="2019-05" db="EMBL/GenBank/DDBJ databases">
        <title>Another draft genome of Portunus trituberculatus and its Hox gene families provides insights of decapod evolution.</title>
        <authorList>
            <person name="Jeong J.-H."/>
            <person name="Song I."/>
            <person name="Kim S."/>
            <person name="Choi T."/>
            <person name="Kim D."/>
            <person name="Ryu S."/>
            <person name="Kim W."/>
        </authorList>
    </citation>
    <scope>NUCLEOTIDE SEQUENCE [LARGE SCALE GENOMIC DNA]</scope>
    <source>
        <tissue evidence="2">Muscle</tissue>
    </source>
</reference>
<feature type="compositionally biased region" description="Polar residues" evidence="1">
    <location>
        <begin position="510"/>
        <end position="520"/>
    </location>
</feature>
<organism evidence="2 3">
    <name type="scientific">Portunus trituberculatus</name>
    <name type="common">Swimming crab</name>
    <name type="synonym">Neptunus trituberculatus</name>
    <dbReference type="NCBI Taxonomy" id="210409"/>
    <lineage>
        <taxon>Eukaryota</taxon>
        <taxon>Metazoa</taxon>
        <taxon>Ecdysozoa</taxon>
        <taxon>Arthropoda</taxon>
        <taxon>Crustacea</taxon>
        <taxon>Multicrustacea</taxon>
        <taxon>Malacostraca</taxon>
        <taxon>Eumalacostraca</taxon>
        <taxon>Eucarida</taxon>
        <taxon>Decapoda</taxon>
        <taxon>Pleocyemata</taxon>
        <taxon>Brachyura</taxon>
        <taxon>Eubrachyura</taxon>
        <taxon>Portunoidea</taxon>
        <taxon>Portunidae</taxon>
        <taxon>Portuninae</taxon>
        <taxon>Portunus</taxon>
    </lineage>
</organism>
<feature type="region of interest" description="Disordered" evidence="1">
    <location>
        <begin position="510"/>
        <end position="530"/>
    </location>
</feature>
<dbReference type="AlphaFoldDB" id="A0A5B7FND3"/>
<evidence type="ECO:0000313" key="3">
    <source>
        <dbReference type="Proteomes" id="UP000324222"/>
    </source>
</evidence>
<feature type="compositionally biased region" description="Basic and acidic residues" evidence="1">
    <location>
        <begin position="312"/>
        <end position="326"/>
    </location>
</feature>
<feature type="compositionally biased region" description="Basic and acidic residues" evidence="1">
    <location>
        <begin position="250"/>
        <end position="265"/>
    </location>
</feature>
<dbReference type="OrthoDB" id="18740at2759"/>
<feature type="compositionally biased region" description="Basic and acidic residues" evidence="1">
    <location>
        <begin position="440"/>
        <end position="459"/>
    </location>
</feature>
<dbReference type="EMBL" id="VSRR010007348">
    <property type="protein sequence ID" value="MPC46739.1"/>
    <property type="molecule type" value="Genomic_DNA"/>
</dbReference>
<accession>A0A5B7FND3</accession>
<dbReference type="Proteomes" id="UP000324222">
    <property type="component" value="Unassembled WGS sequence"/>
</dbReference>
<feature type="compositionally biased region" description="Basic and acidic residues" evidence="1">
    <location>
        <begin position="47"/>
        <end position="63"/>
    </location>
</feature>
<feature type="region of interest" description="Disordered" evidence="1">
    <location>
        <begin position="45"/>
        <end position="464"/>
    </location>
</feature>
<sequence length="571" mass="64015">MADKSPGKQPASKGGDDRGRTEKHKRSLLSKVSFFEQVWWGQNRSPSLERRRPVSREGTKSPEVEMAEEVFAEWSEGPGQEKRPRRDGASPPIEGTPRRSSSRSEDEWEFVEGPDTSTLAEDIERRLAERRRMRSGSDMSPTREWVTLRRRSKAFSEPAGQRGSTPESLESSTCSRTSLADTIEQRLERHRQEVRQRLASPTPEWPQLRCSPVPRSSRDTSLERDRSVRSRTTSGERRGSRESSLSPRRHVLEREVIAKAERRDGAVTAVTTTRHTTMEWDSPDGEPRIETQSTSKDLEEEDPASAGQEGYQRVEEEERESIESGTRKKYSHVVVHRTTEQTITSTPSPEPSEHLPSEQAATSPLPDSPDSHSARSRTPSGPRKRHRSRTPSVERILEVEEDDSSVTSGKSRTELRASSAAGEHRHAGAGGASSRHTYSKRRDSDERAKESSMDSKSSDDGLTMEAVSSVQWESDGARGEVQRHTTRVLIRDRDPSYTKYVLTARTASRDSLFSTPSSEDAPSLEGSVPPWVSRSAQYEDGNDDAPGVFRLRSHRYQEHISTMKGEATAAS</sequence>
<feature type="compositionally biased region" description="Basic and acidic residues" evidence="1">
    <location>
        <begin position="183"/>
        <end position="196"/>
    </location>
</feature>
<evidence type="ECO:0000313" key="2">
    <source>
        <dbReference type="EMBL" id="MPC46739.1"/>
    </source>
</evidence>